<dbReference type="EMBL" id="LKTM01000364">
    <property type="protein sequence ID" value="KQH75876.1"/>
    <property type="molecule type" value="Genomic_DNA"/>
</dbReference>
<protein>
    <submittedName>
        <fullName evidence="1">Secretion protein EspF</fullName>
    </submittedName>
</protein>
<gene>
    <name evidence="1" type="ORF">AO501_13460</name>
</gene>
<dbReference type="AlphaFoldDB" id="A0A0Q2X3H6"/>
<dbReference type="Proteomes" id="UP000051677">
    <property type="component" value="Unassembled WGS sequence"/>
</dbReference>
<dbReference type="OrthoDB" id="4731902at2"/>
<dbReference type="GO" id="GO:0009306">
    <property type="term" value="P:protein secretion"/>
    <property type="evidence" value="ECO:0007669"/>
    <property type="project" value="InterPro"/>
</dbReference>
<dbReference type="InterPro" id="IPR022536">
    <property type="entry name" value="EspC"/>
</dbReference>
<reference evidence="1 2" key="1">
    <citation type="submission" date="2015-10" db="EMBL/GenBank/DDBJ databases">
        <title>Mycobacterium gordonae draft genome assembly.</title>
        <authorList>
            <person name="Ustinova V."/>
            <person name="Smirnova T."/>
            <person name="Blagodatskikh K."/>
            <person name="Varlamov D."/>
            <person name="Larionova E."/>
            <person name="Chernousova L."/>
        </authorList>
    </citation>
    <scope>NUCLEOTIDE SEQUENCE [LARGE SCALE GENOMIC DNA]</scope>
    <source>
        <strain evidence="1 2">CTRI 14-8773</strain>
    </source>
</reference>
<proteinExistence type="predicted"/>
<dbReference type="Pfam" id="PF10824">
    <property type="entry name" value="T7SS_ESX_EspC"/>
    <property type="match status" value="1"/>
</dbReference>
<name>A0A0Q2X3H6_MYCGO</name>
<sequence>MSGVLEVVPSFLKVLSGMQTEIAGQFGTATNTVNGISGKVSMTHGSFTSKFNNALREVETNRSNTGKGVQGVSNGLATNLVQAATAYLNSDQGLGGIIDKIFG</sequence>
<evidence type="ECO:0000313" key="2">
    <source>
        <dbReference type="Proteomes" id="UP000051677"/>
    </source>
</evidence>
<accession>A0A0Q2X3H6</accession>
<dbReference type="STRING" id="1778.A9W97_10585"/>
<evidence type="ECO:0000313" key="1">
    <source>
        <dbReference type="EMBL" id="KQH75876.1"/>
    </source>
</evidence>
<organism evidence="1 2">
    <name type="scientific">Mycobacterium gordonae</name>
    <dbReference type="NCBI Taxonomy" id="1778"/>
    <lineage>
        <taxon>Bacteria</taxon>
        <taxon>Bacillati</taxon>
        <taxon>Actinomycetota</taxon>
        <taxon>Actinomycetes</taxon>
        <taxon>Mycobacteriales</taxon>
        <taxon>Mycobacteriaceae</taxon>
        <taxon>Mycobacterium</taxon>
    </lineage>
</organism>
<dbReference type="RefSeq" id="WP_055581183.1">
    <property type="nucleotide sequence ID" value="NZ_LKTM01000364.1"/>
</dbReference>
<comment type="caution">
    <text evidence="1">The sequence shown here is derived from an EMBL/GenBank/DDBJ whole genome shotgun (WGS) entry which is preliminary data.</text>
</comment>